<reference evidence="1 2" key="1">
    <citation type="journal article" date="2019" name="bioRxiv">
        <title>Genomics, evolutionary history and diagnostics of the Alternaria alternata species group including apple and Asian pear pathotypes.</title>
        <authorList>
            <person name="Armitage A.D."/>
            <person name="Cockerton H.M."/>
            <person name="Sreenivasaprasad S."/>
            <person name="Woodhall J.W."/>
            <person name="Lane C.R."/>
            <person name="Harrison R.J."/>
            <person name="Clarkson J.P."/>
        </authorList>
    </citation>
    <scope>NUCLEOTIDE SEQUENCE [LARGE SCALE GENOMIC DNA]</scope>
    <source>
        <strain evidence="1 2">FERA 650</strain>
    </source>
</reference>
<gene>
    <name evidence="1" type="ORF">AG0111_0g8424</name>
</gene>
<proteinExistence type="predicted"/>
<organism evidence="1 2">
    <name type="scientific">Alternaria gaisen</name>
    <dbReference type="NCBI Taxonomy" id="167740"/>
    <lineage>
        <taxon>Eukaryota</taxon>
        <taxon>Fungi</taxon>
        <taxon>Dikarya</taxon>
        <taxon>Ascomycota</taxon>
        <taxon>Pezizomycotina</taxon>
        <taxon>Dothideomycetes</taxon>
        <taxon>Pleosporomycetidae</taxon>
        <taxon>Pleosporales</taxon>
        <taxon>Pleosporineae</taxon>
        <taxon>Pleosporaceae</taxon>
        <taxon>Alternaria</taxon>
        <taxon>Alternaria sect. Alternaria</taxon>
    </lineage>
</organism>
<accession>A0ACB6FGJ1</accession>
<keyword evidence="2" id="KW-1185">Reference proteome</keyword>
<dbReference type="EMBL" id="PDWZ02000008">
    <property type="protein sequence ID" value="KAB2103558.1"/>
    <property type="molecule type" value="Genomic_DNA"/>
</dbReference>
<protein>
    <submittedName>
        <fullName evidence="1">Uncharacterized protein</fullName>
    </submittedName>
</protein>
<comment type="caution">
    <text evidence="1">The sequence shown here is derived from an EMBL/GenBank/DDBJ whole genome shotgun (WGS) entry which is preliminary data.</text>
</comment>
<name>A0ACB6FGJ1_9PLEO</name>
<evidence type="ECO:0000313" key="2">
    <source>
        <dbReference type="Proteomes" id="UP000293547"/>
    </source>
</evidence>
<sequence>MSYRLGNTVDDDEGWDDNDSVIELLNYYSDTESDYGIVTNNATTAQTASGNRPRTTQELASYDDDVHLPDIAIQRFKMAKGILVKPGDTVELRDHSEREPEALHSGDFLRIKTIIMNMQTDEVRLRGYRLRRTKYLGQIFDWKLNELGMVLRVDEDDNHSPLVASIEDVKIEEVVRLRECTLTNKPYPFMSFRTDSHTVYPSGMSDKDIKRQIFHESRLTCRVVNVLYISRGRNKPYSGIVRHLYTHEADKSEDCIPDPGYSQEAPISVEDDDCVLVSKDSSVRKRRTRNDSPDFEILEDKPPKRKISNLLKQGRLTFGDVFCGAGGASQGAAQADYYVQWGLDNDKRALESYKLNHPSAYALKMNAHDFPPEDISKENWKVDVLHLSPPCCYWSPAHTTDGPNDQANYEAIYTVGPILKKVKPRVATLEQTFGLATHEQHKRNFLMLLNDIGQAGYDVRYKVQDLSQHGLVQKRKRLLIIAARRGTPLPPFPKPSHGPPGGGLKPFVYIDEALTHITRQGLRAMNDPYHQPKLYTEARPAYNPHTFLKGCITTGGTTATHPSGTRAFTPRELSLFQSFPYVYEFTGTKSDATKQIGNAFPPIMAQAMYQIIAKTLDAFDNGLIGAEDDLSELDALLEQRGGNHAQQRRTENAFPSMNLSDGVLNGINDFSNRSIAPGSRSNRRRREPSIPGQDDEIIYVPSDSE</sequence>
<evidence type="ECO:0000313" key="1">
    <source>
        <dbReference type="EMBL" id="KAB2103558.1"/>
    </source>
</evidence>
<dbReference type="Proteomes" id="UP000293547">
    <property type="component" value="Unassembled WGS sequence"/>
</dbReference>